<name>A0A9W6QVB9_9PSEU</name>
<proteinExistence type="predicted"/>
<accession>A0A9W6QVB9</accession>
<protein>
    <submittedName>
        <fullName evidence="1">Uncharacterized protein</fullName>
    </submittedName>
</protein>
<gene>
    <name evidence="1" type="ORF">Aglo03_60950</name>
</gene>
<keyword evidence="2" id="KW-1185">Reference proteome</keyword>
<dbReference type="EMBL" id="BSSD01000013">
    <property type="protein sequence ID" value="GLW95279.1"/>
    <property type="molecule type" value="Genomic_DNA"/>
</dbReference>
<reference evidence="1" key="1">
    <citation type="submission" date="2023-02" db="EMBL/GenBank/DDBJ databases">
        <title>Actinokineospora globicatena NBRC 15670.</title>
        <authorList>
            <person name="Ichikawa N."/>
            <person name="Sato H."/>
            <person name="Tonouchi N."/>
        </authorList>
    </citation>
    <scope>NUCLEOTIDE SEQUENCE</scope>
    <source>
        <strain evidence="1">NBRC 15670</strain>
    </source>
</reference>
<organism evidence="1 2">
    <name type="scientific">Actinokineospora globicatena</name>
    <dbReference type="NCBI Taxonomy" id="103729"/>
    <lineage>
        <taxon>Bacteria</taxon>
        <taxon>Bacillati</taxon>
        <taxon>Actinomycetota</taxon>
        <taxon>Actinomycetes</taxon>
        <taxon>Pseudonocardiales</taxon>
        <taxon>Pseudonocardiaceae</taxon>
        <taxon>Actinokineospora</taxon>
    </lineage>
</organism>
<evidence type="ECO:0000313" key="1">
    <source>
        <dbReference type="EMBL" id="GLW95279.1"/>
    </source>
</evidence>
<dbReference type="RefSeq" id="WP_253834188.1">
    <property type="nucleotide sequence ID" value="NZ_BAAAVC010000001.1"/>
</dbReference>
<dbReference type="Proteomes" id="UP001165042">
    <property type="component" value="Unassembled WGS sequence"/>
</dbReference>
<sequence length="103" mass="10412">MRVLSLVLAAILGAVVGIGAGTPCALPHRGTPVEQIRADQETLVRGLGFSAVEQHNDLVDDGVAVAASDHTATGRTPADPGLRVIAAESTSAGLLARGPPRGR</sequence>
<evidence type="ECO:0000313" key="2">
    <source>
        <dbReference type="Proteomes" id="UP001165042"/>
    </source>
</evidence>
<dbReference type="AlphaFoldDB" id="A0A9W6QVB9"/>
<comment type="caution">
    <text evidence="1">The sequence shown here is derived from an EMBL/GenBank/DDBJ whole genome shotgun (WGS) entry which is preliminary data.</text>
</comment>